<sequence length="139" mass="15069">HETVWVRNVDDDVQSNVRKGLDNRSRLLPGFRTAGLSRASRSSSIAGAMWSSREIAAPLPPSKRPCSMSPTKAGSDALLNRVYRRAIHFDCGLPGGLSREALLAALADCNEGHESLRPQPGLLHRDISIGNLIVSMDAR</sequence>
<dbReference type="PANTHER" id="PTHR38248">
    <property type="entry name" value="FUNK1 6"/>
    <property type="match status" value="1"/>
</dbReference>
<evidence type="ECO:0000259" key="1">
    <source>
        <dbReference type="Pfam" id="PF17667"/>
    </source>
</evidence>
<dbReference type="EMBL" id="MU860354">
    <property type="protein sequence ID" value="KAK4234561.1"/>
    <property type="molecule type" value="Genomic_DNA"/>
</dbReference>
<reference evidence="2" key="1">
    <citation type="journal article" date="2023" name="Mol. Phylogenet. Evol.">
        <title>Genome-scale phylogeny and comparative genomics of the fungal order Sordariales.</title>
        <authorList>
            <person name="Hensen N."/>
            <person name="Bonometti L."/>
            <person name="Westerberg I."/>
            <person name="Brannstrom I.O."/>
            <person name="Guillou S."/>
            <person name="Cros-Aarteil S."/>
            <person name="Calhoun S."/>
            <person name="Haridas S."/>
            <person name="Kuo A."/>
            <person name="Mondo S."/>
            <person name="Pangilinan J."/>
            <person name="Riley R."/>
            <person name="LaButti K."/>
            <person name="Andreopoulos B."/>
            <person name="Lipzen A."/>
            <person name="Chen C."/>
            <person name="Yan M."/>
            <person name="Daum C."/>
            <person name="Ng V."/>
            <person name="Clum A."/>
            <person name="Steindorff A."/>
            <person name="Ohm R.A."/>
            <person name="Martin F."/>
            <person name="Silar P."/>
            <person name="Natvig D.O."/>
            <person name="Lalanne C."/>
            <person name="Gautier V."/>
            <person name="Ament-Velasquez S.L."/>
            <person name="Kruys A."/>
            <person name="Hutchinson M.I."/>
            <person name="Powell A.J."/>
            <person name="Barry K."/>
            <person name="Miller A.N."/>
            <person name="Grigoriev I.V."/>
            <person name="Debuchy R."/>
            <person name="Gladieux P."/>
            <person name="Hiltunen Thoren M."/>
            <person name="Johannesson H."/>
        </authorList>
    </citation>
    <scope>NUCLEOTIDE SEQUENCE</scope>
    <source>
        <strain evidence="2">CBS 532.94</strain>
    </source>
</reference>
<name>A0AAN7C381_9PEZI</name>
<protein>
    <recommendedName>
        <fullName evidence="1">Fungal-type protein kinase domain-containing protein</fullName>
    </recommendedName>
</protein>
<proteinExistence type="predicted"/>
<dbReference type="Pfam" id="PF17667">
    <property type="entry name" value="Pkinase_fungal"/>
    <property type="match status" value="1"/>
</dbReference>
<feature type="non-terminal residue" evidence="2">
    <location>
        <position position="1"/>
    </location>
</feature>
<dbReference type="InterPro" id="IPR040976">
    <property type="entry name" value="Pkinase_fungal"/>
</dbReference>
<evidence type="ECO:0000313" key="3">
    <source>
        <dbReference type="Proteomes" id="UP001303760"/>
    </source>
</evidence>
<accession>A0AAN7C381</accession>
<reference evidence="2" key="2">
    <citation type="submission" date="2023-05" db="EMBL/GenBank/DDBJ databases">
        <authorList>
            <consortium name="Lawrence Berkeley National Laboratory"/>
            <person name="Steindorff A."/>
            <person name="Hensen N."/>
            <person name="Bonometti L."/>
            <person name="Westerberg I."/>
            <person name="Brannstrom I.O."/>
            <person name="Guillou S."/>
            <person name="Cros-Aarteil S."/>
            <person name="Calhoun S."/>
            <person name="Haridas S."/>
            <person name="Kuo A."/>
            <person name="Mondo S."/>
            <person name="Pangilinan J."/>
            <person name="Riley R."/>
            <person name="Labutti K."/>
            <person name="Andreopoulos B."/>
            <person name="Lipzen A."/>
            <person name="Chen C."/>
            <person name="Yanf M."/>
            <person name="Daum C."/>
            <person name="Ng V."/>
            <person name="Clum A."/>
            <person name="Ohm R."/>
            <person name="Martin F."/>
            <person name="Silar P."/>
            <person name="Natvig D."/>
            <person name="Lalanne C."/>
            <person name="Gautier V."/>
            <person name="Ament-Velasquez S.L."/>
            <person name="Kruys A."/>
            <person name="Hutchinson M.I."/>
            <person name="Powell A.J."/>
            <person name="Barry K."/>
            <person name="Miller A.N."/>
            <person name="Grigoriev I.V."/>
            <person name="Debuchy R."/>
            <person name="Gladieux P."/>
            <person name="Thoren M.H."/>
            <person name="Johannesson H."/>
        </authorList>
    </citation>
    <scope>NUCLEOTIDE SEQUENCE</scope>
    <source>
        <strain evidence="2">CBS 532.94</strain>
    </source>
</reference>
<gene>
    <name evidence="2" type="ORF">C8A03DRAFT_18559</name>
</gene>
<comment type="caution">
    <text evidence="2">The sequence shown here is derived from an EMBL/GenBank/DDBJ whole genome shotgun (WGS) entry which is preliminary data.</text>
</comment>
<feature type="domain" description="Fungal-type protein kinase" evidence="1">
    <location>
        <begin position="1"/>
        <end position="135"/>
    </location>
</feature>
<keyword evidence="3" id="KW-1185">Reference proteome</keyword>
<organism evidence="2 3">
    <name type="scientific">Achaetomium macrosporum</name>
    <dbReference type="NCBI Taxonomy" id="79813"/>
    <lineage>
        <taxon>Eukaryota</taxon>
        <taxon>Fungi</taxon>
        <taxon>Dikarya</taxon>
        <taxon>Ascomycota</taxon>
        <taxon>Pezizomycotina</taxon>
        <taxon>Sordariomycetes</taxon>
        <taxon>Sordariomycetidae</taxon>
        <taxon>Sordariales</taxon>
        <taxon>Chaetomiaceae</taxon>
        <taxon>Achaetomium</taxon>
    </lineage>
</organism>
<dbReference type="Proteomes" id="UP001303760">
    <property type="component" value="Unassembled WGS sequence"/>
</dbReference>
<dbReference type="PANTHER" id="PTHR38248:SF2">
    <property type="entry name" value="FUNK1 11"/>
    <property type="match status" value="1"/>
</dbReference>
<dbReference type="AlphaFoldDB" id="A0AAN7C381"/>
<evidence type="ECO:0000313" key="2">
    <source>
        <dbReference type="EMBL" id="KAK4234561.1"/>
    </source>
</evidence>